<dbReference type="AlphaFoldDB" id="A0A2H3D972"/>
<dbReference type="EMBL" id="KZ293679">
    <property type="protein sequence ID" value="PBK87388.1"/>
    <property type="molecule type" value="Genomic_DNA"/>
</dbReference>
<protein>
    <submittedName>
        <fullName evidence="1">Uncharacterized protein</fullName>
    </submittedName>
</protein>
<name>A0A2H3D972_ARMGA</name>
<organism evidence="1 2">
    <name type="scientific">Armillaria gallica</name>
    <name type="common">Bulbous honey fungus</name>
    <name type="synonym">Armillaria bulbosa</name>
    <dbReference type="NCBI Taxonomy" id="47427"/>
    <lineage>
        <taxon>Eukaryota</taxon>
        <taxon>Fungi</taxon>
        <taxon>Dikarya</taxon>
        <taxon>Basidiomycota</taxon>
        <taxon>Agaricomycotina</taxon>
        <taxon>Agaricomycetes</taxon>
        <taxon>Agaricomycetidae</taxon>
        <taxon>Agaricales</taxon>
        <taxon>Marasmiineae</taxon>
        <taxon>Physalacriaceae</taxon>
        <taxon>Armillaria</taxon>
    </lineage>
</organism>
<accession>A0A2H3D972</accession>
<sequence length="105" mass="11580">ETLFAYLIDPPSSVSIPGLPENVVPLVRSSQSVTCFLPDNATLSINRTQIEIIPNFAMTDYCSQEKTHPVNPVDPMNYRSHQSYYTSLSRSASAEGTVFLPISSQ</sequence>
<reference evidence="2" key="1">
    <citation type="journal article" date="2017" name="Nat. Ecol. Evol.">
        <title>Genome expansion and lineage-specific genetic innovations in the forest pathogenic fungi Armillaria.</title>
        <authorList>
            <person name="Sipos G."/>
            <person name="Prasanna A.N."/>
            <person name="Walter M.C."/>
            <person name="O'Connor E."/>
            <person name="Balint B."/>
            <person name="Krizsan K."/>
            <person name="Kiss B."/>
            <person name="Hess J."/>
            <person name="Varga T."/>
            <person name="Slot J."/>
            <person name="Riley R."/>
            <person name="Boka B."/>
            <person name="Rigling D."/>
            <person name="Barry K."/>
            <person name="Lee J."/>
            <person name="Mihaltcheva S."/>
            <person name="LaButti K."/>
            <person name="Lipzen A."/>
            <person name="Waldron R."/>
            <person name="Moloney N.M."/>
            <person name="Sperisen C."/>
            <person name="Kredics L."/>
            <person name="Vagvoelgyi C."/>
            <person name="Patrignani A."/>
            <person name="Fitzpatrick D."/>
            <person name="Nagy I."/>
            <person name="Doyle S."/>
            <person name="Anderson J.B."/>
            <person name="Grigoriev I.V."/>
            <person name="Gueldener U."/>
            <person name="Muensterkoetter M."/>
            <person name="Nagy L.G."/>
        </authorList>
    </citation>
    <scope>NUCLEOTIDE SEQUENCE [LARGE SCALE GENOMIC DNA]</scope>
    <source>
        <strain evidence="2">Ar21-2</strain>
    </source>
</reference>
<dbReference type="Proteomes" id="UP000217790">
    <property type="component" value="Unassembled WGS sequence"/>
</dbReference>
<dbReference type="OrthoDB" id="3247165at2759"/>
<keyword evidence="2" id="KW-1185">Reference proteome</keyword>
<gene>
    <name evidence="1" type="ORF">ARMGADRAFT_939086</name>
</gene>
<proteinExistence type="predicted"/>
<dbReference type="InParanoid" id="A0A2H3D972"/>
<dbReference type="STRING" id="47427.A0A2H3D972"/>
<evidence type="ECO:0000313" key="2">
    <source>
        <dbReference type="Proteomes" id="UP000217790"/>
    </source>
</evidence>
<feature type="non-terminal residue" evidence="1">
    <location>
        <position position="1"/>
    </location>
</feature>
<evidence type="ECO:0000313" key="1">
    <source>
        <dbReference type="EMBL" id="PBK87388.1"/>
    </source>
</evidence>